<feature type="compositionally biased region" description="Acidic residues" evidence="1">
    <location>
        <begin position="80"/>
        <end position="99"/>
    </location>
</feature>
<sequence>MGKGYKGKNPAGGKGGKGGKGGFNEQPAQKWRKGQEESSSDEESESEEEGSGSEPEGETQPVVEEVNTRGRPGELPPNSSDEEEEEEESESEDDSDDELLNPHRRAPRPKAVEPVVEKSKKELEADMEKLRLVRERRAQQAAERIAKEGFDRFAPPGSANGPPLPKS</sequence>
<dbReference type="GeneID" id="8247284"/>
<keyword evidence="3" id="KW-1185">Reference proteome</keyword>
<protein>
    <recommendedName>
        <fullName evidence="4">Casein kinase substrate phosphoprotein PP28 domain-containing protein</fullName>
    </recommendedName>
</protein>
<proteinExistence type="predicted"/>
<evidence type="ECO:0000313" key="3">
    <source>
        <dbReference type="Proteomes" id="UP000002009"/>
    </source>
</evidence>
<feature type="compositionally biased region" description="Acidic residues" evidence="1">
    <location>
        <begin position="38"/>
        <end position="57"/>
    </location>
</feature>
<dbReference type="eggNOG" id="ENOG502SEWA">
    <property type="taxonomic scope" value="Eukaryota"/>
</dbReference>
<name>C1EDV3_MICCC</name>
<dbReference type="InParanoid" id="C1EDV3"/>
<evidence type="ECO:0008006" key="4">
    <source>
        <dbReference type="Google" id="ProtNLM"/>
    </source>
</evidence>
<gene>
    <name evidence="2" type="ORF">MICPUN_109129</name>
</gene>
<dbReference type="KEGG" id="mis:MICPUN_109129"/>
<reference evidence="2 3" key="1">
    <citation type="journal article" date="2009" name="Science">
        <title>Green evolution and dynamic adaptations revealed by genomes of the marine picoeukaryotes Micromonas.</title>
        <authorList>
            <person name="Worden A.Z."/>
            <person name="Lee J.H."/>
            <person name="Mock T."/>
            <person name="Rouze P."/>
            <person name="Simmons M.P."/>
            <person name="Aerts A.L."/>
            <person name="Allen A.E."/>
            <person name="Cuvelier M.L."/>
            <person name="Derelle E."/>
            <person name="Everett M.V."/>
            <person name="Foulon E."/>
            <person name="Grimwood J."/>
            <person name="Gundlach H."/>
            <person name="Henrissat B."/>
            <person name="Napoli C."/>
            <person name="McDonald S.M."/>
            <person name="Parker M.S."/>
            <person name="Rombauts S."/>
            <person name="Salamov A."/>
            <person name="Von Dassow P."/>
            <person name="Badger J.H."/>
            <person name="Coutinho P.M."/>
            <person name="Demir E."/>
            <person name="Dubchak I."/>
            <person name="Gentemann C."/>
            <person name="Eikrem W."/>
            <person name="Gready J.E."/>
            <person name="John U."/>
            <person name="Lanier W."/>
            <person name="Lindquist E.A."/>
            <person name="Lucas S."/>
            <person name="Mayer K.F."/>
            <person name="Moreau H."/>
            <person name="Not F."/>
            <person name="Otillar R."/>
            <person name="Panaud O."/>
            <person name="Pangilinan J."/>
            <person name="Paulsen I."/>
            <person name="Piegu B."/>
            <person name="Poliakov A."/>
            <person name="Robbens S."/>
            <person name="Schmutz J."/>
            <person name="Toulza E."/>
            <person name="Wyss T."/>
            <person name="Zelensky A."/>
            <person name="Zhou K."/>
            <person name="Armbrust E.V."/>
            <person name="Bhattacharya D."/>
            <person name="Goodenough U.W."/>
            <person name="Van de Peer Y."/>
            <person name="Grigoriev I.V."/>
        </authorList>
    </citation>
    <scope>NUCLEOTIDE SEQUENCE [LARGE SCALE GENOMIC DNA]</scope>
    <source>
        <strain evidence="3">RCC299 / NOUM17</strain>
    </source>
</reference>
<dbReference type="OMA" id="QRANVGM"/>
<accession>C1EDV3</accession>
<evidence type="ECO:0000256" key="1">
    <source>
        <dbReference type="SAM" id="MobiDB-lite"/>
    </source>
</evidence>
<dbReference type="EMBL" id="CP001330">
    <property type="protein sequence ID" value="ACO66431.1"/>
    <property type="molecule type" value="Genomic_DNA"/>
</dbReference>
<feature type="compositionally biased region" description="Basic and acidic residues" evidence="1">
    <location>
        <begin position="137"/>
        <end position="151"/>
    </location>
</feature>
<dbReference type="Proteomes" id="UP000002009">
    <property type="component" value="Chromosome 11"/>
</dbReference>
<dbReference type="RefSeq" id="XP_002505173.1">
    <property type="nucleotide sequence ID" value="XM_002505127.1"/>
</dbReference>
<feature type="region of interest" description="Disordered" evidence="1">
    <location>
        <begin position="137"/>
        <end position="167"/>
    </location>
</feature>
<evidence type="ECO:0000313" key="2">
    <source>
        <dbReference type="EMBL" id="ACO66431.1"/>
    </source>
</evidence>
<feature type="compositionally biased region" description="Gly residues" evidence="1">
    <location>
        <begin position="1"/>
        <end position="22"/>
    </location>
</feature>
<dbReference type="AlphaFoldDB" id="C1EDV3"/>
<organism evidence="2 3">
    <name type="scientific">Micromonas commoda (strain RCC299 / NOUM17 / CCMP2709)</name>
    <name type="common">Picoplanktonic green alga</name>
    <dbReference type="NCBI Taxonomy" id="296587"/>
    <lineage>
        <taxon>Eukaryota</taxon>
        <taxon>Viridiplantae</taxon>
        <taxon>Chlorophyta</taxon>
        <taxon>Mamiellophyceae</taxon>
        <taxon>Mamiellales</taxon>
        <taxon>Mamiellaceae</taxon>
        <taxon>Micromonas</taxon>
    </lineage>
</organism>
<feature type="region of interest" description="Disordered" evidence="1">
    <location>
        <begin position="1"/>
        <end position="123"/>
    </location>
</feature>